<feature type="domain" description="VPS9" evidence="13">
    <location>
        <begin position="1275"/>
        <end position="1415"/>
    </location>
</feature>
<keyword evidence="14" id="KW-1185">Reference proteome</keyword>
<protein>
    <recommendedName>
        <fullName evidence="10">Receptor-mediated endocytosis protein 6</fullName>
    </recommendedName>
</protein>
<evidence type="ECO:0000256" key="8">
    <source>
        <dbReference type="ARBA" id="ARBA00057996"/>
    </source>
</evidence>
<keyword evidence="7" id="KW-0472">Membrane</keyword>
<dbReference type="InterPro" id="IPR001936">
    <property type="entry name" value="RasGAP_dom"/>
</dbReference>
<dbReference type="PROSITE" id="PS51205">
    <property type="entry name" value="VPS9"/>
    <property type="match status" value="1"/>
</dbReference>
<evidence type="ECO:0000256" key="10">
    <source>
        <dbReference type="ARBA" id="ARBA00074067"/>
    </source>
</evidence>
<keyword evidence="5" id="KW-0254">Endocytosis</keyword>
<dbReference type="GO" id="GO:0030139">
    <property type="term" value="C:endocytic vesicle"/>
    <property type="evidence" value="ECO:0007669"/>
    <property type="project" value="TreeGrafter"/>
</dbReference>
<accession>A0A5S6R644</accession>
<keyword evidence="4" id="KW-0343">GTPase activation</keyword>
<dbReference type="GO" id="GO:0016020">
    <property type="term" value="C:membrane"/>
    <property type="evidence" value="ECO:0007669"/>
    <property type="project" value="UniProtKB-SubCell"/>
</dbReference>
<organism evidence="14 15">
    <name type="scientific">Trichuris muris</name>
    <name type="common">Mouse whipworm</name>
    <dbReference type="NCBI Taxonomy" id="70415"/>
    <lineage>
        <taxon>Eukaryota</taxon>
        <taxon>Metazoa</taxon>
        <taxon>Ecdysozoa</taxon>
        <taxon>Nematoda</taxon>
        <taxon>Enoplea</taxon>
        <taxon>Dorylaimia</taxon>
        <taxon>Trichinellida</taxon>
        <taxon>Trichuridae</taxon>
        <taxon>Trichuris</taxon>
    </lineage>
</organism>
<dbReference type="GO" id="GO:0006897">
    <property type="term" value="P:endocytosis"/>
    <property type="evidence" value="ECO:0007669"/>
    <property type="project" value="UniProtKB-KW"/>
</dbReference>
<dbReference type="InterPro" id="IPR045046">
    <property type="entry name" value="Vps9-like"/>
</dbReference>
<dbReference type="PANTHER" id="PTHR23101:SF25">
    <property type="entry name" value="GTPASE-ACTIVATING PROTEIN AND VPS9 DOMAIN-CONTAINING PROTEIN 1"/>
    <property type="match status" value="1"/>
</dbReference>
<dbReference type="PANTHER" id="PTHR23101">
    <property type="entry name" value="RAB GDP/GTP EXCHANGE FACTOR"/>
    <property type="match status" value="1"/>
</dbReference>
<dbReference type="InterPro" id="IPR037191">
    <property type="entry name" value="VPS9_dom_sf"/>
</dbReference>
<dbReference type="Pfam" id="PF18151">
    <property type="entry name" value="DUF5601"/>
    <property type="match status" value="1"/>
</dbReference>
<reference evidence="15" key="1">
    <citation type="submission" date="2019-12" db="UniProtKB">
        <authorList>
            <consortium name="WormBaseParasite"/>
        </authorList>
    </citation>
    <scope>IDENTIFICATION</scope>
</reference>
<evidence type="ECO:0000256" key="3">
    <source>
        <dbReference type="ARBA" id="ARBA00008489"/>
    </source>
</evidence>
<evidence type="ECO:0000256" key="4">
    <source>
        <dbReference type="ARBA" id="ARBA00022468"/>
    </source>
</evidence>
<feature type="compositionally biased region" description="Polar residues" evidence="11">
    <location>
        <begin position="798"/>
        <end position="822"/>
    </location>
</feature>
<dbReference type="GO" id="GO:0005096">
    <property type="term" value="F:GTPase activator activity"/>
    <property type="evidence" value="ECO:0007669"/>
    <property type="project" value="UniProtKB-KW"/>
</dbReference>
<evidence type="ECO:0000259" key="12">
    <source>
        <dbReference type="PROSITE" id="PS50018"/>
    </source>
</evidence>
<name>A0A5S6R644_TRIMR</name>
<dbReference type="Gene3D" id="1.10.506.10">
    <property type="entry name" value="GTPase Activation - p120gap, domain 1"/>
    <property type="match status" value="1"/>
</dbReference>
<evidence type="ECO:0000256" key="7">
    <source>
        <dbReference type="ARBA" id="ARBA00023136"/>
    </source>
</evidence>
<keyword evidence="6" id="KW-0344">Guanine-nucleotide releasing factor</keyword>
<dbReference type="GO" id="GO:0051049">
    <property type="term" value="P:regulation of transport"/>
    <property type="evidence" value="ECO:0007669"/>
    <property type="project" value="UniProtKB-ARBA"/>
</dbReference>
<evidence type="ECO:0000256" key="11">
    <source>
        <dbReference type="SAM" id="MobiDB-lite"/>
    </source>
</evidence>
<evidence type="ECO:0000256" key="2">
    <source>
        <dbReference type="ARBA" id="ARBA00004170"/>
    </source>
</evidence>
<comment type="subcellular location">
    <subcellularLocation>
        <location evidence="1">Cytoplasmic vesicle</location>
        <location evidence="1">Clathrin-coated vesicle</location>
    </subcellularLocation>
    <subcellularLocation>
        <location evidence="2">Membrane</location>
        <topology evidence="2">Peripheral membrane protein</topology>
    </subcellularLocation>
</comment>
<dbReference type="GO" id="GO:0030136">
    <property type="term" value="C:clathrin-coated vesicle"/>
    <property type="evidence" value="ECO:0007669"/>
    <property type="project" value="UniProtKB-SubCell"/>
</dbReference>
<evidence type="ECO:0000313" key="14">
    <source>
        <dbReference type="Proteomes" id="UP000046395"/>
    </source>
</evidence>
<feature type="region of interest" description="Disordered" evidence="11">
    <location>
        <begin position="605"/>
        <end position="628"/>
    </location>
</feature>
<dbReference type="SUPFAM" id="SSF109993">
    <property type="entry name" value="VPS9 domain"/>
    <property type="match status" value="1"/>
</dbReference>
<dbReference type="Pfam" id="PF02204">
    <property type="entry name" value="VPS9"/>
    <property type="match status" value="1"/>
</dbReference>
<feature type="region of interest" description="Disordered" evidence="11">
    <location>
        <begin position="671"/>
        <end position="691"/>
    </location>
</feature>
<dbReference type="Gene3D" id="1.20.1050.80">
    <property type="entry name" value="VPS9 domain"/>
    <property type="match status" value="1"/>
</dbReference>
<feature type="compositionally biased region" description="Polar residues" evidence="11">
    <location>
        <begin position="605"/>
        <end position="622"/>
    </location>
</feature>
<dbReference type="Gene3D" id="1.10.246.120">
    <property type="match status" value="1"/>
</dbReference>
<dbReference type="Pfam" id="PF00616">
    <property type="entry name" value="RasGAP"/>
    <property type="match status" value="1"/>
</dbReference>
<feature type="compositionally biased region" description="Basic and acidic residues" evidence="11">
    <location>
        <begin position="675"/>
        <end position="685"/>
    </location>
</feature>
<evidence type="ECO:0000313" key="15">
    <source>
        <dbReference type="WBParaSite" id="TMUE_3000014707.1"/>
    </source>
</evidence>
<comment type="similarity">
    <text evidence="3">Belongs to the GAPVD1 family.</text>
</comment>
<feature type="compositionally biased region" description="Polar residues" evidence="11">
    <location>
        <begin position="830"/>
        <end position="839"/>
    </location>
</feature>
<feature type="region of interest" description="Disordered" evidence="11">
    <location>
        <begin position="798"/>
        <end position="875"/>
    </location>
</feature>
<evidence type="ECO:0000256" key="1">
    <source>
        <dbReference type="ARBA" id="ARBA00004132"/>
    </source>
</evidence>
<dbReference type="SUPFAM" id="SSF48350">
    <property type="entry name" value="GTPase activation domain, GAP"/>
    <property type="match status" value="1"/>
</dbReference>
<dbReference type="FunFam" id="1.20.1050.80:FF:000001">
    <property type="entry name" value="GTPase-activating protein and VPS9 domain-containing protein 1 isoform X1"/>
    <property type="match status" value="1"/>
</dbReference>
<comment type="function">
    <text evidence="8">Acts both as a GTPase-activating protein (GAP) and a guanine nucleotide exchange factor (GEF), and participates in endocytosis. Acts by regulating the activation of rab-5 by exchanging bound GDP for free GTP at clathrin coated pits.</text>
</comment>
<dbReference type="STRING" id="70415.A0A5S6R644"/>
<feature type="domain" description="Ras-GAP" evidence="12">
    <location>
        <begin position="160"/>
        <end position="356"/>
    </location>
</feature>
<dbReference type="InterPro" id="IPR008936">
    <property type="entry name" value="Rho_GTPase_activation_prot"/>
</dbReference>
<evidence type="ECO:0000256" key="9">
    <source>
        <dbReference type="ARBA" id="ARBA00065347"/>
    </source>
</evidence>
<dbReference type="InterPro" id="IPR003123">
    <property type="entry name" value="VPS9"/>
</dbReference>
<dbReference type="GO" id="GO:0005085">
    <property type="term" value="F:guanyl-nucleotide exchange factor activity"/>
    <property type="evidence" value="ECO:0007669"/>
    <property type="project" value="UniProtKB-KW"/>
</dbReference>
<evidence type="ECO:0000256" key="5">
    <source>
        <dbReference type="ARBA" id="ARBA00022583"/>
    </source>
</evidence>
<dbReference type="WBParaSite" id="TMUE_3000014707.1">
    <property type="protein sequence ID" value="TMUE_3000014707.1"/>
    <property type="gene ID" value="WBGene00288514"/>
</dbReference>
<dbReference type="PROSITE" id="PS50018">
    <property type="entry name" value="RAS_GTPASE_ACTIV_2"/>
    <property type="match status" value="1"/>
</dbReference>
<dbReference type="GO" id="GO:0005829">
    <property type="term" value="C:cytosol"/>
    <property type="evidence" value="ECO:0007669"/>
    <property type="project" value="TreeGrafter"/>
</dbReference>
<dbReference type="SMART" id="SM00167">
    <property type="entry name" value="VPS9"/>
    <property type="match status" value="1"/>
</dbReference>
<dbReference type="InterPro" id="IPR041545">
    <property type="entry name" value="DUF5601"/>
</dbReference>
<evidence type="ECO:0000256" key="6">
    <source>
        <dbReference type="ARBA" id="ARBA00022658"/>
    </source>
</evidence>
<evidence type="ECO:0000259" key="13">
    <source>
        <dbReference type="PROSITE" id="PS51205"/>
    </source>
</evidence>
<comment type="subunit">
    <text evidence="9">Interacts with GDP-bound rab-5. Interacts with alpha-adaptin.</text>
</comment>
<dbReference type="GO" id="GO:0031267">
    <property type="term" value="F:small GTPase binding"/>
    <property type="evidence" value="ECO:0007669"/>
    <property type="project" value="TreeGrafter"/>
</dbReference>
<dbReference type="Proteomes" id="UP000046395">
    <property type="component" value="Unassembled WGS sequence"/>
</dbReference>
<proteinExistence type="inferred from homology"/>
<sequence length="1415" mass="156111">MPFRDDLLNLCYRLRDEKLLVTSELEQILLLNSDVEEGTVGVVKACWIQSHQHETLSRLVQLHVDGTLQNCCAQLSYYENAVFRDAAALLPNYTSTLTELLRLLLNNSRLVANVLHLLDTLEPPFSDEACRILFTGAFGCCQFVGDEKCLVEALSCLMRLQLVSNSQLDLRRTLRKGRGSFCKLYRLLIESLSSAKLFLTSALHAPVLRLISQNELFLDLDPERAAMRLSASEKLAYYGAEGSVQYKENVAGCRNWVIQQLVSSTRQFIQSIKASMHCFPPSLGWLLRQLYSMLRYAARLVPTDCDLICTELVFTYFLCPAIANPEAFGILSDMAIGSAERFNLIQIGQILQTLAVSKWDSTDPKLVELYGQFEGDSVSSIVDSIVCNSSPHGGLEDIYQLDGKLTRHLSAMTIEELDKLLNLIRRVLESSSSPPEVEAVWNEMKQLLNTLPTSFCVSPQQDGEPTPSRTRSYIKLPRSIGISLIKSPSESDSSNSVSSDAPVVLLIPISSSPEPIGLLPEEKVMLMVRQEKYHRGANMACNAKRTRFLLNADAESVGASSDHFDEAASDEQASLTSSVDQMTNADISALNDNFSDVDVVPMSANVSGRGSPSISGRDTPSSVPLDANDNAYELSSQSTSGNSALPKVSSGSLPIPAIKEAAMEERFGKFGIPRPTRESHRDETHSMVSDSWSTDVLASDSEMGGETAGSVATNGAQSGLLPDLVPCQTPSIPRFDLVPMKPMMTSCKVPPSDQSSVCDRSDTWSVDAAVSDSENEPGIRQDERLQEFENDVFPSISGCQPSCSSIQPTSEEGDQPETSGTWDSRKKLMQRQSSGSSFHSEVPDDLSLHGTDGLAGGSSLKDTRPNASSSSPLPSSFRSYLSAAAAAAAAAEGPTSSFRALEESEELSVMLQSSTSRNRSANFAAAMARKLSPHVNRVMSMRAPSFSLLPPYESTRDGLLKGLKFRALRARPTVNQQNAVVSAPIDEVDMDTTGDQILEKYRTMRAESSGGYDLIASSGDPPMGKLSDVALNDRLSSNVNPIPYFDGTNVTQCQAFADAKRKLRLLLCSVDVDALPVTMSRLSLSKELKEGDELLQLLRTMLADTVVTESKPLTVQLEDLTRLATMFDAKGLRKLLKTMHDEHCRRSAYATYLQQSKLTLLQQRSLLQRMLVRVQREQRLVMRSVLELCVHLFLEQRCDGQLKSFVQQFQQLQTQDEKTDLLERFLRTVYASVETEPMLQGCTSKQISYVQVCIERLVLTRIYFSALYPNGEGDIMRDKIFHETVERLGAIITPSHKSIAIPLIYHAESPWPSAQAELAIINVQKTPREKVNCVRRCCETVLQLLSLSGSNVPSADDLMPVLVFVVIKTNPEALLSTIQYVNGFYGNRLRGEDAYWWAQFCSVVEFIKILADMDA</sequence>